<dbReference type="OrthoDB" id="9775849at2"/>
<comment type="function">
    <text evidence="12">Catalyzes the phosphorylation of ribose at O-5 in a reaction requiring ATP and magnesium. The resulting D-ribose-5-phosphate can then be used either for sythesis of nucleotides, histidine, and tryptophan, or as a component of the pentose phosphate pathway.</text>
</comment>
<comment type="subunit">
    <text evidence="12">Homodimer.</text>
</comment>
<evidence type="ECO:0000256" key="2">
    <source>
        <dbReference type="ARBA" id="ARBA00012035"/>
    </source>
</evidence>
<keyword evidence="16" id="KW-1185">Reference proteome</keyword>
<evidence type="ECO:0000256" key="11">
    <source>
        <dbReference type="ARBA" id="ARBA00023277"/>
    </source>
</evidence>
<dbReference type="Proteomes" id="UP000025245">
    <property type="component" value="Chromosome"/>
</dbReference>
<keyword evidence="9 12" id="KW-0460">Magnesium</keyword>
<dbReference type="InterPro" id="IPR002139">
    <property type="entry name" value="Ribo/fructo_kinase"/>
</dbReference>
<dbReference type="STRING" id="1346.BMF34_02755"/>
<feature type="binding site" evidence="12">
    <location>
        <position position="279"/>
    </location>
    <ligand>
        <name>K(+)</name>
        <dbReference type="ChEBI" id="CHEBI:29103"/>
    </ligand>
</feature>
<dbReference type="AlphaFoldDB" id="A0A3L8GNB8"/>
<dbReference type="InterPro" id="IPR029056">
    <property type="entry name" value="Ribokinase-like"/>
</dbReference>
<comment type="catalytic activity">
    <reaction evidence="12">
        <text>D-ribose + ATP = D-ribose 5-phosphate + ADP + H(+)</text>
        <dbReference type="Rhea" id="RHEA:13697"/>
        <dbReference type="ChEBI" id="CHEBI:15378"/>
        <dbReference type="ChEBI" id="CHEBI:30616"/>
        <dbReference type="ChEBI" id="CHEBI:47013"/>
        <dbReference type="ChEBI" id="CHEBI:78346"/>
        <dbReference type="ChEBI" id="CHEBI:456216"/>
        <dbReference type="EC" id="2.7.1.15"/>
    </reaction>
</comment>
<feature type="binding site" evidence="12">
    <location>
        <position position="274"/>
    </location>
    <ligand>
        <name>K(+)</name>
        <dbReference type="ChEBI" id="CHEBI:29103"/>
    </ligand>
</feature>
<evidence type="ECO:0000313" key="17">
    <source>
        <dbReference type="Proteomes" id="UP000269148"/>
    </source>
</evidence>
<comment type="subcellular location">
    <subcellularLocation>
        <location evidence="12">Cytoplasm</location>
    </subcellularLocation>
</comment>
<keyword evidence="6 12" id="KW-0547">Nucleotide-binding</keyword>
<dbReference type="InterPro" id="IPR002173">
    <property type="entry name" value="Carboh/pur_kinase_PfkB_CS"/>
</dbReference>
<organism evidence="15 17">
    <name type="scientific">Streptococcus iniae</name>
    <name type="common">Streptococcus shiloi</name>
    <dbReference type="NCBI Taxonomy" id="1346"/>
    <lineage>
        <taxon>Bacteria</taxon>
        <taxon>Bacillati</taxon>
        <taxon>Bacillota</taxon>
        <taxon>Bacilli</taxon>
        <taxon>Lactobacillales</taxon>
        <taxon>Streptococcaceae</taxon>
        <taxon>Streptococcus</taxon>
    </lineage>
</organism>
<comment type="caution">
    <text evidence="12">Lacks conserved residue(s) required for the propagation of feature annotation.</text>
</comment>
<feature type="binding site" evidence="12">
    <location>
        <begin position="243"/>
        <end position="244"/>
    </location>
    <ligand>
        <name>ATP</name>
        <dbReference type="ChEBI" id="CHEBI:30616"/>
    </ligand>
</feature>
<feature type="binding site" evidence="12">
    <location>
        <begin position="39"/>
        <end position="43"/>
    </location>
    <ligand>
        <name>substrate</name>
    </ligand>
</feature>
<evidence type="ECO:0000256" key="3">
    <source>
        <dbReference type="ARBA" id="ARBA00016943"/>
    </source>
</evidence>
<evidence type="ECO:0000313" key="14">
    <source>
        <dbReference type="EMBL" id="AHY15376.1"/>
    </source>
</evidence>
<evidence type="ECO:0000256" key="9">
    <source>
        <dbReference type="ARBA" id="ARBA00022842"/>
    </source>
</evidence>
<evidence type="ECO:0000313" key="16">
    <source>
        <dbReference type="Proteomes" id="UP000025245"/>
    </source>
</evidence>
<evidence type="ECO:0000256" key="10">
    <source>
        <dbReference type="ARBA" id="ARBA00022958"/>
    </source>
</evidence>
<feature type="domain" description="Carbohydrate kinase PfkB" evidence="13">
    <location>
        <begin position="1"/>
        <end position="286"/>
    </location>
</feature>
<dbReference type="GO" id="GO:0005829">
    <property type="term" value="C:cytosol"/>
    <property type="evidence" value="ECO:0007669"/>
    <property type="project" value="TreeGrafter"/>
</dbReference>
<evidence type="ECO:0000256" key="7">
    <source>
        <dbReference type="ARBA" id="ARBA00022777"/>
    </source>
</evidence>
<accession>A0A3L8GNB8</accession>
<keyword evidence="11 12" id="KW-0119">Carbohydrate metabolism</keyword>
<feature type="binding site" evidence="12">
    <location>
        <position position="244"/>
    </location>
    <ligand>
        <name>substrate</name>
    </ligand>
</feature>
<feature type="binding site" evidence="12">
    <location>
        <begin position="11"/>
        <end position="13"/>
    </location>
    <ligand>
        <name>substrate</name>
    </ligand>
</feature>
<dbReference type="GO" id="GO:0005524">
    <property type="term" value="F:ATP binding"/>
    <property type="evidence" value="ECO:0007669"/>
    <property type="project" value="UniProtKB-UniRule"/>
</dbReference>
<dbReference type="PANTHER" id="PTHR10584">
    <property type="entry name" value="SUGAR KINASE"/>
    <property type="match status" value="1"/>
</dbReference>
<keyword evidence="10 12" id="KW-0630">Potassium</keyword>
<reference evidence="14 16" key="1">
    <citation type="journal article" date="2014" name="Genome Announc.">
        <title>Complete Genome Sequence of a Virulent Strain, Streptococcus iniae ISET0901, Isolated from Diseased Tilapia.</title>
        <authorList>
            <person name="Pridgeon J.W."/>
            <person name="Zhang D."/>
            <person name="Zhang L."/>
        </authorList>
    </citation>
    <scope>NUCLEOTIDE SEQUENCE [LARGE SCALE GENOMIC DNA]</scope>
    <source>
        <strain evidence="14 16">ISET0901</strain>
    </source>
</reference>
<dbReference type="CDD" id="cd01174">
    <property type="entry name" value="ribokinase"/>
    <property type="match status" value="1"/>
</dbReference>
<comment type="similarity">
    <text evidence="1">Belongs to the carbohydrate kinase pfkB family.</text>
</comment>
<keyword evidence="7 12" id="KW-0418">Kinase</keyword>
<keyword evidence="5 12" id="KW-0479">Metal-binding</keyword>
<keyword evidence="12" id="KW-0963">Cytoplasm</keyword>
<dbReference type="KEGG" id="sio:DW64_02625"/>
<comment type="pathway">
    <text evidence="12">Carbohydrate metabolism; D-ribose degradation; D-ribose 5-phosphate from beta-D-ribopyranose: step 2/2.</text>
</comment>
<keyword evidence="4 12" id="KW-0808">Transferase</keyword>
<keyword evidence="8 12" id="KW-0067">ATP-binding</keyword>
<feature type="binding site" evidence="12">
    <location>
        <position position="185"/>
    </location>
    <ligand>
        <name>ATP</name>
        <dbReference type="ChEBI" id="CHEBI:30616"/>
    </ligand>
</feature>
<dbReference type="GeneID" id="35765179"/>
<dbReference type="SMR" id="A0A3L8GNB8"/>
<dbReference type="GO" id="GO:0004747">
    <property type="term" value="F:ribokinase activity"/>
    <property type="evidence" value="ECO:0007669"/>
    <property type="project" value="UniProtKB-UniRule"/>
</dbReference>
<dbReference type="InterPro" id="IPR011611">
    <property type="entry name" value="PfkB_dom"/>
</dbReference>
<evidence type="ECO:0000256" key="8">
    <source>
        <dbReference type="ARBA" id="ARBA00022840"/>
    </source>
</evidence>
<dbReference type="Gene3D" id="3.40.1190.20">
    <property type="match status" value="1"/>
</dbReference>
<feature type="binding site" evidence="12">
    <location>
        <begin position="212"/>
        <end position="217"/>
    </location>
    <ligand>
        <name>ATP</name>
        <dbReference type="ChEBI" id="CHEBI:30616"/>
    </ligand>
</feature>
<evidence type="ECO:0000259" key="13">
    <source>
        <dbReference type="Pfam" id="PF00294"/>
    </source>
</evidence>
<reference evidence="15 17" key="2">
    <citation type="submission" date="2018-06" db="EMBL/GenBank/DDBJ databases">
        <title>Mutators as drivers of adaptation in pathogenic bacteria and a risk factor for host jumps and vaccine escape.</title>
        <authorList>
            <person name="Barnes A.C."/>
            <person name="Silayeva O."/>
        </authorList>
    </citation>
    <scope>NUCLEOTIDE SEQUENCE [LARGE SCALE GENOMIC DNA]</scope>
    <source>
        <strain evidence="15 17">QMA0445</strain>
    </source>
</reference>
<evidence type="ECO:0000256" key="4">
    <source>
        <dbReference type="ARBA" id="ARBA00022679"/>
    </source>
</evidence>
<evidence type="ECO:0000256" key="6">
    <source>
        <dbReference type="ARBA" id="ARBA00022741"/>
    </source>
</evidence>
<evidence type="ECO:0000313" key="15">
    <source>
        <dbReference type="EMBL" id="RLU57964.1"/>
    </source>
</evidence>
<dbReference type="Proteomes" id="UP000269148">
    <property type="component" value="Unassembled WGS sequence"/>
</dbReference>
<dbReference type="NCBIfam" id="TIGR02152">
    <property type="entry name" value="D_ribokin_bact"/>
    <property type="match status" value="1"/>
</dbReference>
<dbReference type="EMBL" id="CP007586">
    <property type="protein sequence ID" value="AHY15376.1"/>
    <property type="molecule type" value="Genomic_DNA"/>
</dbReference>
<dbReference type="InterPro" id="IPR011877">
    <property type="entry name" value="Ribokinase"/>
</dbReference>
<dbReference type="PROSITE" id="PS00583">
    <property type="entry name" value="PFKB_KINASES_1"/>
    <property type="match status" value="1"/>
</dbReference>
<dbReference type="EMBL" id="QLQD01000031">
    <property type="protein sequence ID" value="RLU57964.1"/>
    <property type="molecule type" value="Genomic_DNA"/>
</dbReference>
<dbReference type="SUPFAM" id="SSF53613">
    <property type="entry name" value="Ribokinase-like"/>
    <property type="match status" value="1"/>
</dbReference>
<comment type="cofactor">
    <cofactor evidence="12">
        <name>Mg(2+)</name>
        <dbReference type="ChEBI" id="CHEBI:18420"/>
    </cofactor>
    <text evidence="12">Requires a divalent cation, most likely magnesium in vivo, as an electrophilic catalyst to aid phosphoryl group transfer. It is the chelate of the metal and the nucleotide that is the actual substrate.</text>
</comment>
<dbReference type="GO" id="GO:0046872">
    <property type="term" value="F:metal ion binding"/>
    <property type="evidence" value="ECO:0007669"/>
    <property type="project" value="UniProtKB-KW"/>
</dbReference>
<dbReference type="KEGG" id="siq:DQ08_02635"/>
<dbReference type="UniPathway" id="UPA00916">
    <property type="reaction ID" value="UER00889"/>
</dbReference>
<dbReference type="HAMAP" id="MF_01987">
    <property type="entry name" value="Ribokinase"/>
    <property type="match status" value="1"/>
</dbReference>
<feature type="binding site" evidence="12">
    <location>
        <position position="141"/>
    </location>
    <ligand>
        <name>substrate</name>
    </ligand>
</feature>
<dbReference type="PRINTS" id="PR00990">
    <property type="entry name" value="RIBOKINASE"/>
</dbReference>
<sequence>MSNIVVVGSISMDLVMETSRIALEGETVFGDAFSMVPGGKGANQAVALGRLSHGDDCVSMIGTVGNDSFGPILVDNLKKNAVNVDCVGTVPESSGIAQITLFNQDNRIIVFPGANALVDTGGWTKEWEIIKTCDLVILQNEIPHEVNLQIASYCHDHKIRVLYNPAPARSSDLEMIDYVTYFTPNEGECKELFPDKTIEEALKSFPNKLIVTLGSKGSTYYDGKQIQMIPAIKTQAVDTTGAGDTFNGAFGFALSNDLAIADALRFATLASHLSVQKFGAQGGMPTLDEMKGHEAYEEKWNLK</sequence>
<dbReference type="Pfam" id="PF00294">
    <property type="entry name" value="PfkB"/>
    <property type="match status" value="1"/>
</dbReference>
<comment type="activity regulation">
    <text evidence="12">Activated by a monovalent cation that binds near, but not in, the active site. The most likely occupant of the site in vivo is potassium. Ion binding induces a conformational change that may alter substrate affinity.</text>
</comment>
<feature type="binding site" evidence="12">
    <location>
        <position position="238"/>
    </location>
    <ligand>
        <name>K(+)</name>
        <dbReference type="ChEBI" id="CHEBI:29103"/>
    </ligand>
</feature>
<feature type="active site" description="Proton acceptor" evidence="12">
    <location>
        <position position="244"/>
    </location>
</feature>
<dbReference type="RefSeq" id="WP_003100992.1">
    <property type="nucleotide sequence ID" value="NZ_CP010783.1"/>
</dbReference>
<dbReference type="PANTHER" id="PTHR10584:SF166">
    <property type="entry name" value="RIBOKINASE"/>
    <property type="match status" value="1"/>
</dbReference>
<comment type="similarity">
    <text evidence="12">Belongs to the carbohydrate kinase PfkB family. Ribokinase subfamily.</text>
</comment>
<dbReference type="EC" id="2.7.1.15" evidence="2 12"/>
<evidence type="ECO:0000256" key="5">
    <source>
        <dbReference type="ARBA" id="ARBA00022723"/>
    </source>
</evidence>
<protein>
    <recommendedName>
        <fullName evidence="3 12">Ribokinase</fullName>
        <shortName evidence="12">RK</shortName>
        <ecNumber evidence="2 12">2.7.1.15</ecNumber>
    </recommendedName>
</protein>
<name>A0A3L8GNB8_STRIN</name>
<gene>
    <name evidence="12 15" type="primary">rbsK</name>
    <name evidence="15" type="ORF">DIY07_02925</name>
    <name evidence="14" type="ORF">DQ08_02635</name>
</gene>
<dbReference type="KEGG" id="siz:SI82_02860"/>
<evidence type="ECO:0000256" key="12">
    <source>
        <dbReference type="HAMAP-Rule" id="MF_01987"/>
    </source>
</evidence>
<feature type="binding site" evidence="12">
    <location>
        <position position="277"/>
    </location>
    <ligand>
        <name>K(+)</name>
        <dbReference type="ChEBI" id="CHEBI:29103"/>
    </ligand>
</feature>
<evidence type="ECO:0000256" key="1">
    <source>
        <dbReference type="ARBA" id="ARBA00005380"/>
    </source>
</evidence>
<proteinExistence type="inferred from homology"/>
<feature type="binding site" evidence="12">
    <location>
        <position position="240"/>
    </location>
    <ligand>
        <name>K(+)</name>
        <dbReference type="ChEBI" id="CHEBI:29103"/>
    </ligand>
</feature>
<dbReference type="GO" id="GO:0019303">
    <property type="term" value="P:D-ribose catabolic process"/>
    <property type="evidence" value="ECO:0007669"/>
    <property type="project" value="UniProtKB-UniRule"/>
</dbReference>